<evidence type="ECO:0000313" key="7">
    <source>
        <dbReference type="EMBL" id="GGC55519.1"/>
    </source>
</evidence>
<comment type="subcellular location">
    <subcellularLocation>
        <location evidence="1">Periplasm</location>
    </subcellularLocation>
</comment>
<dbReference type="InterPro" id="IPR014756">
    <property type="entry name" value="Ig_E-set"/>
</dbReference>
<keyword evidence="4" id="KW-0574">Periplasm</keyword>
<feature type="region of interest" description="Disordered" evidence="5">
    <location>
        <begin position="21"/>
        <end position="49"/>
    </location>
</feature>
<reference evidence="7" key="1">
    <citation type="journal article" date="2014" name="Int. J. Syst. Evol. Microbiol.">
        <title>Complete genome sequence of Corynebacterium casei LMG S-19264T (=DSM 44701T), isolated from a smear-ripened cheese.</title>
        <authorList>
            <consortium name="US DOE Joint Genome Institute (JGI-PGF)"/>
            <person name="Walter F."/>
            <person name="Albersmeier A."/>
            <person name="Kalinowski J."/>
            <person name="Ruckert C."/>
        </authorList>
    </citation>
    <scope>NUCLEOTIDE SEQUENCE</scope>
    <source>
        <strain evidence="7">CGMCC 1.12919</strain>
    </source>
</reference>
<reference evidence="7" key="2">
    <citation type="submission" date="2020-09" db="EMBL/GenBank/DDBJ databases">
        <authorList>
            <person name="Sun Q."/>
            <person name="Zhou Y."/>
        </authorList>
    </citation>
    <scope>NUCLEOTIDE SEQUENCE</scope>
    <source>
        <strain evidence="7">CGMCC 1.12919</strain>
    </source>
</reference>
<dbReference type="SUPFAM" id="SSF81296">
    <property type="entry name" value="E set domains"/>
    <property type="match status" value="1"/>
</dbReference>
<dbReference type="Gene3D" id="2.70.98.10">
    <property type="match status" value="1"/>
</dbReference>
<dbReference type="Gene3D" id="2.60.40.10">
    <property type="entry name" value="Immunoglobulins"/>
    <property type="match status" value="1"/>
</dbReference>
<evidence type="ECO:0000256" key="2">
    <source>
        <dbReference type="ARBA" id="ARBA00005001"/>
    </source>
</evidence>
<dbReference type="InterPro" id="IPR006311">
    <property type="entry name" value="TAT_signal"/>
</dbReference>
<dbReference type="GO" id="GO:0030288">
    <property type="term" value="C:outer membrane-bounded periplasmic space"/>
    <property type="evidence" value="ECO:0007669"/>
    <property type="project" value="TreeGrafter"/>
</dbReference>
<dbReference type="InterPro" id="IPR011013">
    <property type="entry name" value="Gal_mutarotase_sf_dom"/>
</dbReference>
<accession>A0A916X8X5</accession>
<feature type="domain" description="Glucan biosynthesis periplasmic MdoG C-terminal" evidence="6">
    <location>
        <begin position="49"/>
        <end position="516"/>
    </location>
</feature>
<dbReference type="InterPro" id="IPR013783">
    <property type="entry name" value="Ig-like_fold"/>
</dbReference>
<dbReference type="InterPro" id="IPR007444">
    <property type="entry name" value="Glucan_biosyn_MdoG_C"/>
</dbReference>
<comment type="caution">
    <text evidence="7">The sequence shown here is derived from an EMBL/GenBank/DDBJ whole genome shotgun (WGS) entry which is preliminary data.</text>
</comment>
<dbReference type="PANTHER" id="PTHR30504">
    <property type="entry name" value="GLUCANS BIOSYNTHESIS PROTEIN"/>
    <property type="match status" value="1"/>
</dbReference>
<evidence type="ECO:0000256" key="4">
    <source>
        <dbReference type="ARBA" id="ARBA00022764"/>
    </source>
</evidence>
<evidence type="ECO:0000256" key="1">
    <source>
        <dbReference type="ARBA" id="ARBA00004418"/>
    </source>
</evidence>
<protein>
    <submittedName>
        <fullName evidence="7">Glucans biosynthesis protein G</fullName>
    </submittedName>
</protein>
<dbReference type="PIRSF" id="PIRSF006281">
    <property type="entry name" value="MdoG"/>
    <property type="match status" value="1"/>
</dbReference>
<sequence>MMDRRQLLRTGAATAVLGTTTRAAAQDTPAPAPAPGAAPADARAEKPRFEASQVTELARQLAKRPFAQPANDLPDAFSSLSYEQYVGIRARPNGLLWSNANRGFVIEPLHRGSLFRDQVVLYIVEEGIVRRLGYDAAAFDFGRLSVQPPTQDIGFSGFRVFSGSERPYEVAIFQGATFFRAIARGQTMGVVARTLTLRPGETRGEEIPAFRAFWIEQPAPAADTLTIHALMDSESASGAVRFTVRPGDVTIIDVEVTLFARVNLDHVGWGGMAATYVFGASSRRNTDDVRAAVYDTNGLQMYNGKQEWLWRPISNPQALQISAFVDTNPRGFGLLQRDRDAAIFQDDDQNYERRPSLWVEPLGDWGDGSVQLIEIPTDSEVNDNVIAYWRPRQALPAGSETSYVYRQFWCWKVPDQPPLAMVVQTRSGRGGGGRRRKFLVEFVGDVLGDARTLVEIKPALSAATGTLSNVRVWPYPERKALRVGFELDPGNEQNSELRLVLEAGGKPLSETWLYRWTP</sequence>
<dbReference type="Proteomes" id="UP000637002">
    <property type="component" value="Unassembled WGS sequence"/>
</dbReference>
<dbReference type="SUPFAM" id="SSF74650">
    <property type="entry name" value="Galactose mutarotase-like"/>
    <property type="match status" value="1"/>
</dbReference>
<gene>
    <name evidence="7" type="primary">opgG</name>
    <name evidence="7" type="ORF">GCM10010994_13000</name>
</gene>
<comment type="pathway">
    <text evidence="2">Glycan metabolism; osmoregulated periplasmic glucan (OPG) biosynthesis.</text>
</comment>
<evidence type="ECO:0000259" key="6">
    <source>
        <dbReference type="Pfam" id="PF04349"/>
    </source>
</evidence>
<dbReference type="AlphaFoldDB" id="A0A916X8X5"/>
<dbReference type="Pfam" id="PF04349">
    <property type="entry name" value="MdoG"/>
    <property type="match status" value="1"/>
</dbReference>
<evidence type="ECO:0000256" key="3">
    <source>
        <dbReference type="ARBA" id="ARBA00009284"/>
    </source>
</evidence>
<dbReference type="InterPro" id="IPR014718">
    <property type="entry name" value="GH-type_carb-bd"/>
</dbReference>
<dbReference type="GO" id="GO:0003824">
    <property type="term" value="F:catalytic activity"/>
    <property type="evidence" value="ECO:0007669"/>
    <property type="project" value="InterPro"/>
</dbReference>
<evidence type="ECO:0000256" key="5">
    <source>
        <dbReference type="SAM" id="MobiDB-lite"/>
    </source>
</evidence>
<dbReference type="PANTHER" id="PTHR30504:SF2">
    <property type="entry name" value="GLUCANS BIOSYNTHESIS PROTEIN G"/>
    <property type="match status" value="1"/>
</dbReference>
<dbReference type="GO" id="GO:0030246">
    <property type="term" value="F:carbohydrate binding"/>
    <property type="evidence" value="ECO:0007669"/>
    <property type="project" value="InterPro"/>
</dbReference>
<dbReference type="PROSITE" id="PS51318">
    <property type="entry name" value="TAT"/>
    <property type="match status" value="1"/>
</dbReference>
<dbReference type="EMBL" id="BMGG01000002">
    <property type="protein sequence ID" value="GGC55519.1"/>
    <property type="molecule type" value="Genomic_DNA"/>
</dbReference>
<dbReference type="InterPro" id="IPR014438">
    <property type="entry name" value="Glucan_biosyn_MdoG/MdoD"/>
</dbReference>
<name>A0A916X8X5_9HYPH</name>
<keyword evidence="8" id="KW-1185">Reference proteome</keyword>
<evidence type="ECO:0000313" key="8">
    <source>
        <dbReference type="Proteomes" id="UP000637002"/>
    </source>
</evidence>
<proteinExistence type="inferred from homology"/>
<comment type="similarity">
    <text evidence="3">Belongs to the OpgD/OpgG family.</text>
</comment>
<dbReference type="GO" id="GO:0051274">
    <property type="term" value="P:beta-glucan biosynthetic process"/>
    <property type="evidence" value="ECO:0007669"/>
    <property type="project" value="TreeGrafter"/>
</dbReference>
<dbReference type="RefSeq" id="WP_188608325.1">
    <property type="nucleotide sequence ID" value="NZ_BMGG01000002.1"/>
</dbReference>
<organism evidence="7 8">
    <name type="scientific">Chelatococcus reniformis</name>
    <dbReference type="NCBI Taxonomy" id="1494448"/>
    <lineage>
        <taxon>Bacteria</taxon>
        <taxon>Pseudomonadati</taxon>
        <taxon>Pseudomonadota</taxon>
        <taxon>Alphaproteobacteria</taxon>
        <taxon>Hyphomicrobiales</taxon>
        <taxon>Chelatococcaceae</taxon>
        <taxon>Chelatococcus</taxon>
    </lineage>
</organism>